<protein>
    <submittedName>
        <fullName evidence="2">Uncharacterized protein</fullName>
    </submittedName>
</protein>
<dbReference type="EMBL" id="CATQJL010000326">
    <property type="protein sequence ID" value="CAJ0610050.1"/>
    <property type="molecule type" value="Genomic_DNA"/>
</dbReference>
<accession>A0AA36HGZ2</accession>
<name>A0AA36HGZ2_CYLNA</name>
<proteinExistence type="predicted"/>
<dbReference type="Proteomes" id="UP001176961">
    <property type="component" value="Unassembled WGS sequence"/>
</dbReference>
<evidence type="ECO:0000256" key="1">
    <source>
        <dbReference type="SAM" id="MobiDB-lite"/>
    </source>
</evidence>
<gene>
    <name evidence="2" type="ORF">CYNAS_LOCUS22033</name>
</gene>
<feature type="compositionally biased region" description="Basic and acidic residues" evidence="1">
    <location>
        <begin position="103"/>
        <end position="127"/>
    </location>
</feature>
<feature type="region of interest" description="Disordered" evidence="1">
    <location>
        <begin position="16"/>
        <end position="48"/>
    </location>
</feature>
<comment type="caution">
    <text evidence="2">The sequence shown here is derived from an EMBL/GenBank/DDBJ whole genome shotgun (WGS) entry which is preliminary data.</text>
</comment>
<keyword evidence="3" id="KW-1185">Reference proteome</keyword>
<evidence type="ECO:0000313" key="2">
    <source>
        <dbReference type="EMBL" id="CAJ0610050.1"/>
    </source>
</evidence>
<evidence type="ECO:0000313" key="3">
    <source>
        <dbReference type="Proteomes" id="UP001176961"/>
    </source>
</evidence>
<organism evidence="2 3">
    <name type="scientific">Cylicocyclus nassatus</name>
    <name type="common">Nematode worm</name>
    <dbReference type="NCBI Taxonomy" id="53992"/>
    <lineage>
        <taxon>Eukaryota</taxon>
        <taxon>Metazoa</taxon>
        <taxon>Ecdysozoa</taxon>
        <taxon>Nematoda</taxon>
        <taxon>Chromadorea</taxon>
        <taxon>Rhabditida</taxon>
        <taxon>Rhabditina</taxon>
        <taxon>Rhabditomorpha</taxon>
        <taxon>Strongyloidea</taxon>
        <taxon>Strongylidae</taxon>
        <taxon>Cylicocyclus</taxon>
    </lineage>
</organism>
<reference evidence="2" key="1">
    <citation type="submission" date="2023-07" db="EMBL/GenBank/DDBJ databases">
        <authorList>
            <consortium name="CYATHOMIX"/>
        </authorList>
    </citation>
    <scope>NUCLEOTIDE SEQUENCE</scope>
    <source>
        <strain evidence="2">N/A</strain>
    </source>
</reference>
<feature type="region of interest" description="Disordered" evidence="1">
    <location>
        <begin position="103"/>
        <end position="145"/>
    </location>
</feature>
<dbReference type="AlphaFoldDB" id="A0AA36HGZ2"/>
<sequence>MAFITPVVTKEFNLYSQEKSKSKSRRHSAPEIGDTKDDTLDASGAKKSRLELMREKRLRHYNKRIQRTHPLRKISEISNEAVNEDELTFDRVQNGFTIMKRLVEVPEPEEKHDQSKDKPDSIKEQKNQKAKTHSAPEISKSSKQGMVLKMFHWMARRHPIRAK</sequence>